<sequence length="116" mass="13684">MKHTVTKTSLRRKEEKNKVCISERYQRSRFEICVDRFAFLCICSYVKHFEAACVLGSIHKYLGDYRNSRPAIQRRYHQRTVRPIRKKQGQTGRQRRHSSKQGLQGKCRTGLALLPC</sequence>
<gene>
    <name evidence="2" type="ORF">POVWA2_050330</name>
</gene>
<protein>
    <submittedName>
        <fullName evidence="2">Uncharacterized protein</fullName>
    </submittedName>
</protein>
<dbReference type="AlphaFoldDB" id="A0A1A8ZP08"/>
<dbReference type="Proteomes" id="UP000078550">
    <property type="component" value="Unassembled WGS sequence"/>
</dbReference>
<feature type="compositionally biased region" description="Basic residues" evidence="1">
    <location>
        <begin position="74"/>
        <end position="99"/>
    </location>
</feature>
<feature type="region of interest" description="Disordered" evidence="1">
    <location>
        <begin position="74"/>
        <end position="105"/>
    </location>
</feature>
<accession>A0A1A8ZP08</accession>
<evidence type="ECO:0000256" key="1">
    <source>
        <dbReference type="SAM" id="MobiDB-lite"/>
    </source>
</evidence>
<evidence type="ECO:0000313" key="3">
    <source>
        <dbReference type="Proteomes" id="UP000078550"/>
    </source>
</evidence>
<name>A0A1A8ZP08_PLAOA</name>
<evidence type="ECO:0000313" key="2">
    <source>
        <dbReference type="EMBL" id="SBT45605.1"/>
    </source>
</evidence>
<reference evidence="3" key="1">
    <citation type="submission" date="2016-05" db="EMBL/GenBank/DDBJ databases">
        <authorList>
            <person name="Naeem Raeece"/>
        </authorList>
    </citation>
    <scope>NUCLEOTIDE SEQUENCE [LARGE SCALE GENOMIC DNA]</scope>
</reference>
<dbReference type="EMBL" id="FLRE01000179">
    <property type="protein sequence ID" value="SBT45605.1"/>
    <property type="molecule type" value="Genomic_DNA"/>
</dbReference>
<organism evidence="2 3">
    <name type="scientific">Plasmodium ovale wallikeri</name>
    <dbReference type="NCBI Taxonomy" id="864142"/>
    <lineage>
        <taxon>Eukaryota</taxon>
        <taxon>Sar</taxon>
        <taxon>Alveolata</taxon>
        <taxon>Apicomplexa</taxon>
        <taxon>Aconoidasida</taxon>
        <taxon>Haemosporida</taxon>
        <taxon>Plasmodiidae</taxon>
        <taxon>Plasmodium</taxon>
        <taxon>Plasmodium (Plasmodium)</taxon>
    </lineage>
</organism>
<proteinExistence type="predicted"/>